<reference evidence="1" key="1">
    <citation type="submission" date="2022-09" db="EMBL/GenBank/DDBJ databases">
        <title>Aureispira anguillicida sp. nov., isolated from Leptocephalus of Japanese eel Anguilla japonica.</title>
        <authorList>
            <person name="Yuasa K."/>
            <person name="Mekata T."/>
            <person name="Ikunari K."/>
        </authorList>
    </citation>
    <scope>NUCLEOTIDE SEQUENCE</scope>
    <source>
        <strain evidence="1">EL160426</strain>
    </source>
</reference>
<protein>
    <submittedName>
        <fullName evidence="1">Uncharacterized protein</fullName>
    </submittedName>
</protein>
<dbReference type="KEGG" id="aup:AsAng_0023740"/>
<keyword evidence="2" id="KW-1185">Reference proteome</keyword>
<proteinExistence type="predicted"/>
<evidence type="ECO:0000313" key="2">
    <source>
        <dbReference type="Proteomes" id="UP001060919"/>
    </source>
</evidence>
<sequence>MKRFKILLFVCLCLTNVGLKGQDVDSISSDPRACYQFFEKMLKPQKTKIAALTLAEFKRQQEEQQLSKAHYQALALIGNKLLKHTQKAIVFQYLLTIINTFSKDKQLSFSELEKWLRITRQFLDKTTANTKVEDYLKWVSIFLETGQLYEAPKAVHQWLASSSSFDWSYEEGRLAVNYSKTNLYCYAQKDSLSILNTQGSYFPLEKHWEGLGGRVNWRKKDQQSPYALLGEYQINTVHDFYSASEVRLYNWFGNAPPLQGVLDHKIRKRSIASFRHPIFKSAIAELEQERKGIKAKGGWILEGEKLQLLGKVDTTATIYLQNKAQRRIAKIESAAFDWLKNGQIQSLAATTTLYLHGVNGSLDSICHPEINFLYDPKLRTILLTRTQRKISEVAYANSLQAMNITANRVEWQIDSNTIAFGDNNQNALFSSEAYFDEGLVTAYQSLGMVNPLIKMGLYGIKLNASIDTNLNPSEHWLDANDLALVLDKRMEKVILMTSNEIQRARKNTSFKIIEEQQDFSDFMRGSGLLYRFAAMDVKKMPTLIANSTFNKETTLPLYLRMEKDGFLIYNKSKGRLRLRKKLFHYITSTNRQKIEHDYDKIRLLALPSNSKSKKNNAVLNIDKKELAVFGVRQFLLSDSQQVFVQPQKTVRCLEKGNLHFEGQLSAGNCDFLGRDFKFNYTTYQVGLEKIDRLNFFIYKRKKYNNQWAQQKENSPPARAVDSQGNPTRELEAIQTVLEGAKGVLSIDSPTNKSGRKKSATKFPSFESTTFSRAYYDQRNLQGKNSYPRATFYYQLEPFVLNALDELKPAQLSFNGSLYAANIFAPITTPLRVMYHDLSLGFRMLIPNHKPEAIYCRHLKNGLGTFSGVLELSNAGLMGKGRFSCLGASMLANAITFLPELLTANAVEQFSLSASVQAGIEFPRVEGENIKVRWLPYQDSLCLNSALGEGFPFRLFEQQNCSLDGQLTLTTEGLKGRGTFDWSGATIESNPKGDYEFGQNGLSSSSAAVILKANGAQKFGFENENVALKIDFKQKIADFIVQEENLITELPYNKYQTSLDQFHWNMATNHILMERTNGKKGFFLATEAAQDALKFKGTKADYNLETGQLKIDGVDYIRVADAFIYPNKGQVLLEGAAKLKPLKGAIVIADTLHQNHLIQDAEISILNKNAYKGKGFLTFDWGNGRLQKIALPNLQTQRVSEHESVTTAEGKIDESASFYLGQHLQFKGKVKLYAQSKLLSFEGEAKLASSIFPNQQWFPIQSSIDKQNVYLQLQRSKQLSNKNLYTGLYLNLDSIGLYTTILGAPKRASDRAIFETIDIFKFDSEHGNYCWGSAARLLAGNTVGDVLKINEQRQKVVIDGRFNWDKGFNKKGMPQIGLDMVGNCTYLLNSEKDCHFEITMGIDFKLPTVLKALMVADFLSDENLKHPLDYNRINKLDFAQHLQNWIKDKNLFDRLWKRFKNQGDLQLPKNKRQDFFFIHNPLFWNAKTMSFQSKNKSLQLVSIGSQHLGQLVDGKLAILPNDRDGDALIYYLTAASGNWYYFHYQNGKLITVSNNPIYNKAITNLKRKERLVTTANGNTLELVLGTLKMYDVFKKKMIDQF</sequence>
<dbReference type="EMBL" id="AP026867">
    <property type="protein sequence ID" value="BDS11660.1"/>
    <property type="molecule type" value="Genomic_DNA"/>
</dbReference>
<name>A0A915YEI4_9BACT</name>
<gene>
    <name evidence="1" type="ORF">AsAng_0023740</name>
</gene>
<dbReference type="RefSeq" id="WP_264792815.1">
    <property type="nucleotide sequence ID" value="NZ_AP026867.1"/>
</dbReference>
<organism evidence="1 2">
    <name type="scientific">Aureispira anguillae</name>
    <dbReference type="NCBI Taxonomy" id="2864201"/>
    <lineage>
        <taxon>Bacteria</taxon>
        <taxon>Pseudomonadati</taxon>
        <taxon>Bacteroidota</taxon>
        <taxon>Saprospiria</taxon>
        <taxon>Saprospirales</taxon>
        <taxon>Saprospiraceae</taxon>
        <taxon>Aureispira</taxon>
    </lineage>
</organism>
<dbReference type="Proteomes" id="UP001060919">
    <property type="component" value="Chromosome"/>
</dbReference>
<evidence type="ECO:0000313" key="1">
    <source>
        <dbReference type="EMBL" id="BDS11660.1"/>
    </source>
</evidence>
<accession>A0A915YEI4</accession>